<keyword evidence="3" id="KW-1185">Reference proteome</keyword>
<dbReference type="InterPro" id="IPR005225">
    <property type="entry name" value="Small_GTP-bd"/>
</dbReference>
<gene>
    <name evidence="2" type="ORF">TTHERM_000540108</name>
</gene>
<dbReference type="SUPFAM" id="SSF52540">
    <property type="entry name" value="P-loop containing nucleoside triphosphate hydrolases"/>
    <property type="match status" value="1"/>
</dbReference>
<sequence length="209" mass="24039">MSNDTKYKVVIIGEGRVGKTSLLVRYCKGEYSDKQESTINAFCLQKQIQVNETDKVNIAIWDTAGQEKYKALAPMFYQEAVCAIIVYDITFKESFDKVKMWVTELTKTLDTSQIILCIAGNKCDLEKDRQIDKYFAESYAYQVGACHFMTSAKNNKGINELFQYIGSEILKRNCIKGKKKKERLVINNQSFHEANRKKEEERDQGKSCC</sequence>
<protein>
    <submittedName>
        <fullName evidence="2">Rab-family small GTPase</fullName>
    </submittedName>
</protein>
<name>W7XLK1_TETTS</name>
<dbReference type="SMART" id="SM00176">
    <property type="entry name" value="RAN"/>
    <property type="match status" value="1"/>
</dbReference>
<dbReference type="NCBIfam" id="TIGR00231">
    <property type="entry name" value="small_GTP"/>
    <property type="match status" value="1"/>
</dbReference>
<dbReference type="PROSITE" id="PS51420">
    <property type="entry name" value="RHO"/>
    <property type="match status" value="1"/>
</dbReference>
<dbReference type="PRINTS" id="PR00449">
    <property type="entry name" value="RASTRNSFRMNG"/>
</dbReference>
<dbReference type="OrthoDB" id="63533at2759"/>
<dbReference type="GO" id="GO:0005525">
    <property type="term" value="F:GTP binding"/>
    <property type="evidence" value="ECO:0007669"/>
    <property type="project" value="InterPro"/>
</dbReference>
<evidence type="ECO:0000313" key="2">
    <source>
        <dbReference type="EMBL" id="EWS76429.1"/>
    </source>
</evidence>
<dbReference type="GO" id="GO:0003924">
    <property type="term" value="F:GTPase activity"/>
    <property type="evidence" value="ECO:0007669"/>
    <property type="project" value="InterPro"/>
</dbReference>
<dbReference type="RefSeq" id="XP_012651053.1">
    <property type="nucleotide sequence ID" value="XM_012795599.1"/>
</dbReference>
<dbReference type="InterPro" id="IPR027417">
    <property type="entry name" value="P-loop_NTPase"/>
</dbReference>
<dbReference type="Pfam" id="PF00071">
    <property type="entry name" value="Ras"/>
    <property type="match status" value="1"/>
</dbReference>
<dbReference type="InParanoid" id="W7XLK1"/>
<dbReference type="PROSITE" id="PS51421">
    <property type="entry name" value="RAS"/>
    <property type="match status" value="1"/>
</dbReference>
<organism evidence="2 3">
    <name type="scientific">Tetrahymena thermophila (strain SB210)</name>
    <dbReference type="NCBI Taxonomy" id="312017"/>
    <lineage>
        <taxon>Eukaryota</taxon>
        <taxon>Sar</taxon>
        <taxon>Alveolata</taxon>
        <taxon>Ciliophora</taxon>
        <taxon>Intramacronucleata</taxon>
        <taxon>Oligohymenophorea</taxon>
        <taxon>Hymenostomatida</taxon>
        <taxon>Tetrahymenina</taxon>
        <taxon>Tetrahymenidae</taxon>
        <taxon>Tetrahymena</taxon>
    </lineage>
</organism>
<dbReference type="SMART" id="SM00175">
    <property type="entry name" value="RAB"/>
    <property type="match status" value="1"/>
</dbReference>
<dbReference type="SMART" id="SM00173">
    <property type="entry name" value="RAS"/>
    <property type="match status" value="1"/>
</dbReference>
<evidence type="ECO:0000313" key="3">
    <source>
        <dbReference type="Proteomes" id="UP000009168"/>
    </source>
</evidence>
<dbReference type="Proteomes" id="UP000009168">
    <property type="component" value="Unassembled WGS sequence"/>
</dbReference>
<dbReference type="PANTHER" id="PTHR47978">
    <property type="match status" value="1"/>
</dbReference>
<proteinExistence type="predicted"/>
<accession>W7XLK1</accession>
<keyword evidence="1" id="KW-0547">Nucleotide-binding</keyword>
<evidence type="ECO:0000256" key="1">
    <source>
        <dbReference type="ARBA" id="ARBA00022741"/>
    </source>
</evidence>
<dbReference type="Gene3D" id="3.40.50.300">
    <property type="entry name" value="P-loop containing nucleotide triphosphate hydrolases"/>
    <property type="match status" value="1"/>
</dbReference>
<dbReference type="STRING" id="312017.W7XLK1"/>
<dbReference type="KEGG" id="tet:TTHERM_000540108"/>
<dbReference type="EMBL" id="GG662849">
    <property type="protein sequence ID" value="EWS76429.1"/>
    <property type="molecule type" value="Genomic_DNA"/>
</dbReference>
<dbReference type="GeneID" id="24439498"/>
<dbReference type="InterPro" id="IPR001806">
    <property type="entry name" value="Small_GTPase"/>
</dbReference>
<dbReference type="SMART" id="SM00174">
    <property type="entry name" value="RHO"/>
    <property type="match status" value="1"/>
</dbReference>
<dbReference type="FunFam" id="3.40.50.300:FF:000808">
    <property type="entry name" value="Small GTP-binding protein, putative"/>
    <property type="match status" value="1"/>
</dbReference>
<dbReference type="AlphaFoldDB" id="W7XLK1"/>
<dbReference type="PROSITE" id="PS51419">
    <property type="entry name" value="RAB"/>
    <property type="match status" value="1"/>
</dbReference>
<reference evidence="3" key="1">
    <citation type="journal article" date="2006" name="PLoS Biol.">
        <title>Macronuclear genome sequence of the ciliate Tetrahymena thermophila, a model eukaryote.</title>
        <authorList>
            <person name="Eisen J.A."/>
            <person name="Coyne R.S."/>
            <person name="Wu M."/>
            <person name="Wu D."/>
            <person name="Thiagarajan M."/>
            <person name="Wortman J.R."/>
            <person name="Badger J.H."/>
            <person name="Ren Q."/>
            <person name="Amedeo P."/>
            <person name="Jones K.M."/>
            <person name="Tallon L.J."/>
            <person name="Delcher A.L."/>
            <person name="Salzberg S.L."/>
            <person name="Silva J.C."/>
            <person name="Haas B.J."/>
            <person name="Majoros W.H."/>
            <person name="Farzad M."/>
            <person name="Carlton J.M."/>
            <person name="Smith R.K. Jr."/>
            <person name="Garg J."/>
            <person name="Pearlman R.E."/>
            <person name="Karrer K.M."/>
            <person name="Sun L."/>
            <person name="Manning G."/>
            <person name="Elde N.C."/>
            <person name="Turkewitz A.P."/>
            <person name="Asai D.J."/>
            <person name="Wilkes D.E."/>
            <person name="Wang Y."/>
            <person name="Cai H."/>
            <person name="Collins K."/>
            <person name="Stewart B.A."/>
            <person name="Lee S.R."/>
            <person name="Wilamowska K."/>
            <person name="Weinberg Z."/>
            <person name="Ruzzo W.L."/>
            <person name="Wloga D."/>
            <person name="Gaertig J."/>
            <person name="Frankel J."/>
            <person name="Tsao C.-C."/>
            <person name="Gorovsky M.A."/>
            <person name="Keeling P.J."/>
            <person name="Waller R.F."/>
            <person name="Patron N.J."/>
            <person name="Cherry J.M."/>
            <person name="Stover N.A."/>
            <person name="Krieger C.J."/>
            <person name="del Toro C."/>
            <person name="Ryder H.F."/>
            <person name="Williamson S.C."/>
            <person name="Barbeau R.A."/>
            <person name="Hamilton E.P."/>
            <person name="Orias E."/>
        </authorList>
    </citation>
    <scope>NUCLEOTIDE SEQUENCE [LARGE SCALE GENOMIC DNA]</scope>
    <source>
        <strain evidence="3">SB210</strain>
    </source>
</reference>